<comment type="caution">
    <text evidence="1">The sequence shown here is derived from an EMBL/GenBank/DDBJ whole genome shotgun (WGS) entry which is preliminary data.</text>
</comment>
<organism evidence="1">
    <name type="scientific">Rhizobium meliloti</name>
    <name type="common">Ensifer meliloti</name>
    <name type="synonym">Sinorhizobium meliloti</name>
    <dbReference type="NCBI Taxonomy" id="382"/>
    <lineage>
        <taxon>Bacteria</taxon>
        <taxon>Pseudomonadati</taxon>
        <taxon>Pseudomonadota</taxon>
        <taxon>Alphaproteobacteria</taxon>
        <taxon>Hyphomicrobiales</taxon>
        <taxon>Rhizobiaceae</taxon>
        <taxon>Sinorhizobium/Ensifer group</taxon>
        <taxon>Sinorhizobium</taxon>
    </lineage>
</organism>
<sequence>MMIIGDVLFWKNQLSNYLQAQVNAVEAHVRKHMTAADLEQSGDEIAARMLEAAIVGSLSIDFDNPEREVKERRVTVRDHFSGNVTIDGVRVTKSFAFTGHAELFYLRPSTFDSGPPRGTVQAGRVILGYEGRNDPDGIKRSIAEQENQLKQYAAWSKAEVDAHEARLPGLLKNAVERRRKSLQEINKLSDF</sequence>
<evidence type="ECO:0000313" key="1">
    <source>
        <dbReference type="EMBL" id="MQW06489.1"/>
    </source>
</evidence>
<dbReference type="AlphaFoldDB" id="A0A6A7ZWD7"/>
<protein>
    <submittedName>
        <fullName evidence="1">Uncharacterized protein</fullName>
    </submittedName>
</protein>
<dbReference type="RefSeq" id="WP_153318590.1">
    <property type="nucleotide sequence ID" value="NZ_WISL01000090.1"/>
</dbReference>
<accession>A0A6A7ZWD7</accession>
<reference evidence="1" key="1">
    <citation type="journal article" date="2013" name="Genome Biol.">
        <title>Comparative genomics of the core and accessory genomes of 48 Sinorhizobium strains comprising five genospecies.</title>
        <authorList>
            <person name="Sugawara M."/>
            <person name="Epstein B."/>
            <person name="Badgley B.D."/>
            <person name="Unno T."/>
            <person name="Xu L."/>
            <person name="Reese J."/>
            <person name="Gyaneshwar P."/>
            <person name="Denny R."/>
            <person name="Mudge J."/>
            <person name="Bharti A.K."/>
            <person name="Farmer A.D."/>
            <person name="May G.D."/>
            <person name="Woodward J.E."/>
            <person name="Medigue C."/>
            <person name="Vallenet D."/>
            <person name="Lajus A."/>
            <person name="Rouy Z."/>
            <person name="Martinez-Vaz B."/>
            <person name="Tiffin P."/>
            <person name="Young N.D."/>
            <person name="Sadowsky M.J."/>
        </authorList>
    </citation>
    <scope>NUCLEOTIDE SEQUENCE</scope>
    <source>
        <strain evidence="1">M30</strain>
    </source>
</reference>
<gene>
    <name evidence="1" type="ORF">GHK45_23005</name>
</gene>
<proteinExistence type="predicted"/>
<name>A0A6A7ZWD7_RHIML</name>
<dbReference type="EMBL" id="WISP01000172">
    <property type="protein sequence ID" value="MQW06489.1"/>
    <property type="molecule type" value="Genomic_DNA"/>
</dbReference>